<keyword evidence="2" id="KW-1185">Reference proteome</keyword>
<evidence type="ECO:0000313" key="1">
    <source>
        <dbReference type="EMBL" id="KAF1997421.1"/>
    </source>
</evidence>
<gene>
    <name evidence="1" type="ORF">P154DRAFT_395527</name>
</gene>
<accession>A0A6A5WB95</accession>
<protein>
    <submittedName>
        <fullName evidence="1">Uncharacterized protein</fullName>
    </submittedName>
</protein>
<feature type="non-terminal residue" evidence="1">
    <location>
        <position position="1"/>
    </location>
</feature>
<dbReference type="OrthoDB" id="5428890at2759"/>
<organism evidence="1 2">
    <name type="scientific">Amniculicola lignicola CBS 123094</name>
    <dbReference type="NCBI Taxonomy" id="1392246"/>
    <lineage>
        <taxon>Eukaryota</taxon>
        <taxon>Fungi</taxon>
        <taxon>Dikarya</taxon>
        <taxon>Ascomycota</taxon>
        <taxon>Pezizomycotina</taxon>
        <taxon>Dothideomycetes</taxon>
        <taxon>Pleosporomycetidae</taxon>
        <taxon>Pleosporales</taxon>
        <taxon>Amniculicolaceae</taxon>
        <taxon>Amniculicola</taxon>
    </lineage>
</organism>
<feature type="non-terminal residue" evidence="1">
    <location>
        <position position="141"/>
    </location>
</feature>
<dbReference type="EMBL" id="ML977613">
    <property type="protein sequence ID" value="KAF1997421.1"/>
    <property type="molecule type" value="Genomic_DNA"/>
</dbReference>
<reference evidence="1" key="1">
    <citation type="journal article" date="2020" name="Stud. Mycol.">
        <title>101 Dothideomycetes genomes: a test case for predicting lifestyles and emergence of pathogens.</title>
        <authorList>
            <person name="Haridas S."/>
            <person name="Albert R."/>
            <person name="Binder M."/>
            <person name="Bloem J."/>
            <person name="Labutti K."/>
            <person name="Salamov A."/>
            <person name="Andreopoulos B."/>
            <person name="Baker S."/>
            <person name="Barry K."/>
            <person name="Bills G."/>
            <person name="Bluhm B."/>
            <person name="Cannon C."/>
            <person name="Castanera R."/>
            <person name="Culley D."/>
            <person name="Daum C."/>
            <person name="Ezra D."/>
            <person name="Gonzalez J."/>
            <person name="Henrissat B."/>
            <person name="Kuo A."/>
            <person name="Liang C."/>
            <person name="Lipzen A."/>
            <person name="Lutzoni F."/>
            <person name="Magnuson J."/>
            <person name="Mondo S."/>
            <person name="Nolan M."/>
            <person name="Ohm R."/>
            <person name="Pangilinan J."/>
            <person name="Park H.-J."/>
            <person name="Ramirez L."/>
            <person name="Alfaro M."/>
            <person name="Sun H."/>
            <person name="Tritt A."/>
            <person name="Yoshinaga Y."/>
            <person name="Zwiers L.-H."/>
            <person name="Turgeon B."/>
            <person name="Goodwin S."/>
            <person name="Spatafora J."/>
            <person name="Crous P."/>
            <person name="Grigoriev I."/>
        </authorList>
    </citation>
    <scope>NUCLEOTIDE SEQUENCE</scope>
    <source>
        <strain evidence="1">CBS 123094</strain>
    </source>
</reference>
<sequence length="141" mass="16639">LTARKLKRVHGMRSQGTNDMRKHLSLYPETKIVRLYHHSSSLKEYLLVTNESGRIDGDSILRQLALETLDSLQKVLFPLDHKSMILLKSMVLIKNWDPDCVECNSIEYRREDEKEIRYHYLSDRLMALFGEAENRRPHGTW</sequence>
<dbReference type="AlphaFoldDB" id="A0A6A5WB95"/>
<name>A0A6A5WB95_9PLEO</name>
<dbReference type="Proteomes" id="UP000799779">
    <property type="component" value="Unassembled WGS sequence"/>
</dbReference>
<proteinExistence type="predicted"/>
<evidence type="ECO:0000313" key="2">
    <source>
        <dbReference type="Proteomes" id="UP000799779"/>
    </source>
</evidence>